<organism evidence="1 2">
    <name type="scientific">Paenibacillus prosopidis</name>
    <dbReference type="NCBI Taxonomy" id="630520"/>
    <lineage>
        <taxon>Bacteria</taxon>
        <taxon>Bacillati</taxon>
        <taxon>Bacillota</taxon>
        <taxon>Bacilli</taxon>
        <taxon>Bacillales</taxon>
        <taxon>Paenibacillaceae</taxon>
        <taxon>Paenibacillus</taxon>
    </lineage>
</organism>
<dbReference type="Pfam" id="PF08713">
    <property type="entry name" value="DNA_alkylation"/>
    <property type="match status" value="1"/>
</dbReference>
<proteinExistence type="predicted"/>
<accession>A0A368VWD6</accession>
<dbReference type="AlphaFoldDB" id="A0A368VWD6"/>
<dbReference type="RefSeq" id="WP_114381411.1">
    <property type="nucleotide sequence ID" value="NZ_QPJD01000010.1"/>
</dbReference>
<dbReference type="OrthoDB" id="9775346at2"/>
<evidence type="ECO:0000313" key="2">
    <source>
        <dbReference type="Proteomes" id="UP000252415"/>
    </source>
</evidence>
<dbReference type="CDD" id="cd07064">
    <property type="entry name" value="AlkD_like_1"/>
    <property type="match status" value="1"/>
</dbReference>
<dbReference type="Proteomes" id="UP000252415">
    <property type="component" value="Unassembled WGS sequence"/>
</dbReference>
<dbReference type="Gene3D" id="1.20.1660.10">
    <property type="entry name" value="Hypothetical protein (EF3068)"/>
    <property type="match status" value="1"/>
</dbReference>
<dbReference type="Gene3D" id="1.25.40.290">
    <property type="entry name" value="ARM repeat domains"/>
    <property type="match status" value="1"/>
</dbReference>
<dbReference type="InterPro" id="IPR016024">
    <property type="entry name" value="ARM-type_fold"/>
</dbReference>
<dbReference type="PANTHER" id="PTHR34070">
    <property type="entry name" value="ARMADILLO-TYPE FOLD"/>
    <property type="match status" value="1"/>
</dbReference>
<evidence type="ECO:0000313" key="1">
    <source>
        <dbReference type="EMBL" id="RCW45567.1"/>
    </source>
</evidence>
<protein>
    <submittedName>
        <fullName evidence="1">3-methyladenine DNA glycosylase AlkD</fullName>
    </submittedName>
</protein>
<sequence>MTSCSDALEAWFREHADSEKAVAMEAYMRNQFLFLGIKSTEHTQLTREFWKKVDMPKGDALLQTAEQLWQLPEREFHYAAMALLEKYSKQADQSHIAVLERWVTTNSWWDTVDFLASHLVGNHLAKYPELIASYTGRWIESDNLWLRRTAILYQLRYKQRTDAGRLFDYIRRSKEDSDFFIRKAIGWALREYAKTDAAAVHRFVEETSLSPLSKKEALKHLV</sequence>
<dbReference type="SUPFAM" id="SSF48371">
    <property type="entry name" value="ARM repeat"/>
    <property type="match status" value="1"/>
</dbReference>
<dbReference type="PANTHER" id="PTHR34070:SF1">
    <property type="entry name" value="DNA ALKYLATION REPAIR PROTEIN"/>
    <property type="match status" value="1"/>
</dbReference>
<gene>
    <name evidence="1" type="ORF">DFP97_110157</name>
</gene>
<comment type="caution">
    <text evidence="1">The sequence shown here is derived from an EMBL/GenBank/DDBJ whole genome shotgun (WGS) entry which is preliminary data.</text>
</comment>
<dbReference type="InterPro" id="IPR014825">
    <property type="entry name" value="DNA_alkylation"/>
</dbReference>
<reference evidence="1 2" key="1">
    <citation type="submission" date="2018-07" db="EMBL/GenBank/DDBJ databases">
        <title>Genomic Encyclopedia of Type Strains, Phase III (KMG-III): the genomes of soil and plant-associated and newly described type strains.</title>
        <authorList>
            <person name="Whitman W."/>
        </authorList>
    </citation>
    <scope>NUCLEOTIDE SEQUENCE [LARGE SCALE GENOMIC DNA]</scope>
    <source>
        <strain evidence="1 2">CECT 7506</strain>
    </source>
</reference>
<dbReference type="EMBL" id="QPJD01000010">
    <property type="protein sequence ID" value="RCW45567.1"/>
    <property type="molecule type" value="Genomic_DNA"/>
</dbReference>
<keyword evidence="2" id="KW-1185">Reference proteome</keyword>
<name>A0A368VWD6_9BACL</name>